<dbReference type="Pfam" id="PF00664">
    <property type="entry name" value="ABC_membrane"/>
    <property type="match status" value="1"/>
</dbReference>
<dbReference type="GO" id="GO:0005524">
    <property type="term" value="F:ATP binding"/>
    <property type="evidence" value="ECO:0007669"/>
    <property type="project" value="UniProtKB-KW"/>
</dbReference>
<keyword evidence="4 10" id="KW-0067">ATP-binding</keyword>
<protein>
    <submittedName>
        <fullName evidence="10">ATP-binding cassette, subfamily B</fullName>
    </submittedName>
</protein>
<keyword evidence="3" id="KW-0547">Nucleotide-binding</keyword>
<feature type="domain" description="ABC transporter" evidence="8">
    <location>
        <begin position="359"/>
        <end position="592"/>
    </location>
</feature>
<proteinExistence type="predicted"/>
<dbReference type="GO" id="GO:0015421">
    <property type="term" value="F:ABC-type oligopeptide transporter activity"/>
    <property type="evidence" value="ECO:0007669"/>
    <property type="project" value="TreeGrafter"/>
</dbReference>
<keyword evidence="6 7" id="KW-0472">Membrane</keyword>
<feature type="transmembrane region" description="Helical" evidence="7">
    <location>
        <begin position="77"/>
        <end position="98"/>
    </location>
</feature>
<name>A0A1H0M0C9_9BACT</name>
<evidence type="ECO:0000259" key="8">
    <source>
        <dbReference type="PROSITE" id="PS50893"/>
    </source>
</evidence>
<evidence type="ECO:0000313" key="10">
    <source>
        <dbReference type="EMBL" id="SDO73650.1"/>
    </source>
</evidence>
<accession>A0A1H0M0C9</accession>
<dbReference type="InterPro" id="IPR011527">
    <property type="entry name" value="ABC1_TM_dom"/>
</dbReference>
<dbReference type="RefSeq" id="WP_092220241.1">
    <property type="nucleotide sequence ID" value="NZ_FNJI01000005.1"/>
</dbReference>
<evidence type="ECO:0000313" key="11">
    <source>
        <dbReference type="Proteomes" id="UP000199073"/>
    </source>
</evidence>
<dbReference type="Gene3D" id="1.20.1560.10">
    <property type="entry name" value="ABC transporter type 1, transmembrane domain"/>
    <property type="match status" value="1"/>
</dbReference>
<feature type="transmembrane region" description="Helical" evidence="7">
    <location>
        <begin position="255"/>
        <end position="281"/>
    </location>
</feature>
<dbReference type="Proteomes" id="UP000199073">
    <property type="component" value="Unassembled WGS sequence"/>
</dbReference>
<dbReference type="GO" id="GO:0005886">
    <property type="term" value="C:plasma membrane"/>
    <property type="evidence" value="ECO:0007669"/>
    <property type="project" value="UniProtKB-SubCell"/>
</dbReference>
<keyword evidence="11" id="KW-1185">Reference proteome</keyword>
<dbReference type="FunFam" id="3.40.50.300:FF:000218">
    <property type="entry name" value="Multidrug ABC transporter ATP-binding protein"/>
    <property type="match status" value="1"/>
</dbReference>
<dbReference type="InterPro" id="IPR003439">
    <property type="entry name" value="ABC_transporter-like_ATP-bd"/>
</dbReference>
<keyword evidence="2 7" id="KW-0812">Transmembrane</keyword>
<dbReference type="InterPro" id="IPR003593">
    <property type="entry name" value="AAA+_ATPase"/>
</dbReference>
<dbReference type="OrthoDB" id="9772049at2"/>
<reference evidence="10 11" key="1">
    <citation type="submission" date="2016-10" db="EMBL/GenBank/DDBJ databases">
        <authorList>
            <person name="de Groot N.N."/>
        </authorList>
    </citation>
    <scope>NUCLEOTIDE SEQUENCE [LARGE SCALE GENOMIC DNA]</scope>
    <source>
        <strain evidence="10 11">DSM 12130</strain>
    </source>
</reference>
<comment type="subcellular location">
    <subcellularLocation>
        <location evidence="1">Cell membrane</location>
        <topology evidence="1">Multi-pass membrane protein</topology>
    </subcellularLocation>
</comment>
<dbReference type="PANTHER" id="PTHR43394">
    <property type="entry name" value="ATP-DEPENDENT PERMEASE MDL1, MITOCHONDRIAL"/>
    <property type="match status" value="1"/>
</dbReference>
<dbReference type="PANTHER" id="PTHR43394:SF1">
    <property type="entry name" value="ATP-BINDING CASSETTE SUB-FAMILY B MEMBER 10, MITOCHONDRIAL"/>
    <property type="match status" value="1"/>
</dbReference>
<dbReference type="SUPFAM" id="SSF52540">
    <property type="entry name" value="P-loop containing nucleoside triphosphate hydrolases"/>
    <property type="match status" value="1"/>
</dbReference>
<dbReference type="PROSITE" id="PS50929">
    <property type="entry name" value="ABC_TM1F"/>
    <property type="match status" value="1"/>
</dbReference>
<dbReference type="SMART" id="SM00382">
    <property type="entry name" value="AAA"/>
    <property type="match status" value="1"/>
</dbReference>
<dbReference type="InterPro" id="IPR027417">
    <property type="entry name" value="P-loop_NTPase"/>
</dbReference>
<evidence type="ECO:0000256" key="5">
    <source>
        <dbReference type="ARBA" id="ARBA00022989"/>
    </source>
</evidence>
<sequence length="610" mass="68351">MRNYGYSEEGDQSSIGDWHLWQKVLRFTAAYKFTLALAILISLVITAGTLTLPYLVQVAIDTCIVAPDVASQVRFSGLTKISILYGILIIGVFFSHFFQVQLLEWIGQSVMHNVRQRLFSHLLHLDLAFFNTNATGRLVTRLTNDIQNMNEMFTSVIITLFNDLLRIVGILVLLFWMNSSLALLMSIFIPLALIITVLFARLAREKFRAIRSQLAKINSFLAEMLSGMAILQLFGQQQRAETNFFDLSREYLNRTLAQIKLFGIFMPLSELMSSTAIAFILWYGGNEILRDRLTLGELVAFISYMRLFFQPLRELSQKYSVVQSAMASAERIFQLLEIKSTIVEPPSPVILPKKTSAGLTFTNIRFSYNHDDIVLDDVSLTLCPGQTVALVGTTGSGKTTLVNLLLRFYEPQQGKIEIDGIDIRNIALQNLRSIVGVILQDVLILQDTLLANIVMETDVGRDKVERILMQTGMDRFVNKLPAGLDTQIGEGGVELSTGEKQLLAFARVLCRDPAILVLDEATAAIDTESENILEQAIGDSFRNRTSLVIAHRLSTIRRADHIVVMSRGKIVEQGSHDELLARDGYYASLIAMDHQQAIDTGDSRPYPATR</sequence>
<dbReference type="PROSITE" id="PS50893">
    <property type="entry name" value="ABC_TRANSPORTER_2"/>
    <property type="match status" value="1"/>
</dbReference>
<dbReference type="EMBL" id="FNJI01000005">
    <property type="protein sequence ID" value="SDO73650.1"/>
    <property type="molecule type" value="Genomic_DNA"/>
</dbReference>
<dbReference type="SUPFAM" id="SSF90123">
    <property type="entry name" value="ABC transporter transmembrane region"/>
    <property type="match status" value="1"/>
</dbReference>
<dbReference type="AlphaFoldDB" id="A0A1H0M0C9"/>
<gene>
    <name evidence="10" type="ORF">SAMN05660330_00922</name>
</gene>
<dbReference type="InterPro" id="IPR036640">
    <property type="entry name" value="ABC1_TM_sf"/>
</dbReference>
<feature type="transmembrane region" description="Helical" evidence="7">
    <location>
        <begin position="33"/>
        <end position="56"/>
    </location>
</feature>
<dbReference type="GO" id="GO:0016887">
    <property type="term" value="F:ATP hydrolysis activity"/>
    <property type="evidence" value="ECO:0007669"/>
    <property type="project" value="InterPro"/>
</dbReference>
<evidence type="ECO:0000256" key="7">
    <source>
        <dbReference type="SAM" id="Phobius"/>
    </source>
</evidence>
<feature type="transmembrane region" description="Helical" evidence="7">
    <location>
        <begin position="182"/>
        <end position="202"/>
    </location>
</feature>
<feature type="transmembrane region" description="Helical" evidence="7">
    <location>
        <begin position="152"/>
        <end position="176"/>
    </location>
</feature>
<evidence type="ECO:0000259" key="9">
    <source>
        <dbReference type="PROSITE" id="PS50929"/>
    </source>
</evidence>
<dbReference type="InterPro" id="IPR039421">
    <property type="entry name" value="Type_1_exporter"/>
</dbReference>
<evidence type="ECO:0000256" key="4">
    <source>
        <dbReference type="ARBA" id="ARBA00022840"/>
    </source>
</evidence>
<evidence type="ECO:0000256" key="6">
    <source>
        <dbReference type="ARBA" id="ARBA00023136"/>
    </source>
</evidence>
<keyword evidence="5 7" id="KW-1133">Transmembrane helix</keyword>
<dbReference type="CDD" id="cd18544">
    <property type="entry name" value="ABC_6TM_TmrA_like"/>
    <property type="match status" value="1"/>
</dbReference>
<evidence type="ECO:0000256" key="2">
    <source>
        <dbReference type="ARBA" id="ARBA00022692"/>
    </source>
</evidence>
<dbReference type="Gene3D" id="3.40.50.300">
    <property type="entry name" value="P-loop containing nucleotide triphosphate hydrolases"/>
    <property type="match status" value="1"/>
</dbReference>
<organism evidence="10 11">
    <name type="scientific">Desulforhopalus singaporensis</name>
    <dbReference type="NCBI Taxonomy" id="91360"/>
    <lineage>
        <taxon>Bacteria</taxon>
        <taxon>Pseudomonadati</taxon>
        <taxon>Thermodesulfobacteriota</taxon>
        <taxon>Desulfobulbia</taxon>
        <taxon>Desulfobulbales</taxon>
        <taxon>Desulfocapsaceae</taxon>
        <taxon>Desulforhopalus</taxon>
    </lineage>
</organism>
<evidence type="ECO:0000256" key="3">
    <source>
        <dbReference type="ARBA" id="ARBA00022741"/>
    </source>
</evidence>
<dbReference type="Pfam" id="PF00005">
    <property type="entry name" value="ABC_tran"/>
    <property type="match status" value="1"/>
</dbReference>
<dbReference type="STRING" id="91360.SAMN05660330_00922"/>
<feature type="domain" description="ABC transmembrane type-1" evidence="9">
    <location>
        <begin position="36"/>
        <end position="324"/>
    </location>
</feature>
<evidence type="ECO:0000256" key="1">
    <source>
        <dbReference type="ARBA" id="ARBA00004651"/>
    </source>
</evidence>
<feature type="transmembrane region" description="Helical" evidence="7">
    <location>
        <begin position="118"/>
        <end position="140"/>
    </location>
</feature>